<evidence type="ECO:0000313" key="3">
    <source>
        <dbReference type="EMBL" id="ROP40679.1"/>
    </source>
</evidence>
<evidence type="ECO:0000259" key="2">
    <source>
        <dbReference type="Pfam" id="PF00576"/>
    </source>
</evidence>
<dbReference type="Gene3D" id="2.60.40.180">
    <property type="entry name" value="Transthyretin/hydroxyisourate hydrolase domain"/>
    <property type="match status" value="1"/>
</dbReference>
<organism evidence="3 4">
    <name type="scientific">Saccharothrix texasensis</name>
    <dbReference type="NCBI Taxonomy" id="103734"/>
    <lineage>
        <taxon>Bacteria</taxon>
        <taxon>Bacillati</taxon>
        <taxon>Actinomycetota</taxon>
        <taxon>Actinomycetes</taxon>
        <taxon>Pseudonocardiales</taxon>
        <taxon>Pseudonocardiaceae</taxon>
        <taxon>Saccharothrix</taxon>
    </lineage>
</organism>
<dbReference type="Proteomes" id="UP000268727">
    <property type="component" value="Unassembled WGS sequence"/>
</dbReference>
<proteinExistence type="predicted"/>
<dbReference type="InterPro" id="IPR023416">
    <property type="entry name" value="Transthyretin/HIU_hydrolase_d"/>
</dbReference>
<dbReference type="PANTHER" id="PTHR10395">
    <property type="entry name" value="URICASE AND TRANSTHYRETIN-RELATED"/>
    <property type="match status" value="1"/>
</dbReference>
<evidence type="ECO:0000256" key="1">
    <source>
        <dbReference type="SAM" id="MobiDB-lite"/>
    </source>
</evidence>
<keyword evidence="4" id="KW-1185">Reference proteome</keyword>
<reference evidence="3 4" key="1">
    <citation type="submission" date="2018-11" db="EMBL/GenBank/DDBJ databases">
        <title>Sequencing the genomes of 1000 actinobacteria strains.</title>
        <authorList>
            <person name="Klenk H.-P."/>
        </authorList>
    </citation>
    <scope>NUCLEOTIDE SEQUENCE [LARGE SCALE GENOMIC DNA]</scope>
    <source>
        <strain evidence="3 4">DSM 44231</strain>
    </source>
</reference>
<dbReference type="AlphaFoldDB" id="A0A3N1HDU0"/>
<keyword evidence="3" id="KW-0378">Hydrolase</keyword>
<protein>
    <submittedName>
        <fullName evidence="3">5-hydroxyisourate hydrolase</fullName>
    </submittedName>
</protein>
<evidence type="ECO:0000313" key="4">
    <source>
        <dbReference type="Proteomes" id="UP000268727"/>
    </source>
</evidence>
<dbReference type="PANTHER" id="PTHR10395:SF7">
    <property type="entry name" value="5-HYDROXYISOURATE HYDROLASE"/>
    <property type="match status" value="1"/>
</dbReference>
<gene>
    <name evidence="3" type="ORF">EDD40_6095</name>
</gene>
<feature type="domain" description="Transthyretin/hydroxyisourate hydrolase" evidence="2">
    <location>
        <begin position="14"/>
        <end position="106"/>
    </location>
</feature>
<dbReference type="OrthoDB" id="9792386at2"/>
<comment type="caution">
    <text evidence="3">The sequence shown here is derived from an EMBL/GenBank/DDBJ whole genome shotgun (WGS) entry which is preliminary data.</text>
</comment>
<dbReference type="EMBL" id="RJKM01000001">
    <property type="protein sequence ID" value="ROP40679.1"/>
    <property type="molecule type" value="Genomic_DNA"/>
</dbReference>
<name>A0A3N1HDU0_9PSEU</name>
<dbReference type="InterPro" id="IPR036817">
    <property type="entry name" value="Transthyretin/HIU_hydrolase_sf"/>
</dbReference>
<dbReference type="SUPFAM" id="SSF49472">
    <property type="entry name" value="Transthyretin (synonym: prealbumin)"/>
    <property type="match status" value="1"/>
</dbReference>
<accession>A0A3N1HDU0</accession>
<sequence length="107" mass="11647">MTTTGEADPRSTSLSTHVLDAEAGRPRVGVPVRLERDGDVLAEGVTDDDGRLKFARGLSPGVHRLTFEVDTPFYPEITVAFRVTGDLPHLHVPILLSPFAFTTYRGS</sequence>
<dbReference type="RefSeq" id="WP_123745940.1">
    <property type="nucleotide sequence ID" value="NZ_RJKM01000001.1"/>
</dbReference>
<dbReference type="Pfam" id="PF00576">
    <property type="entry name" value="Transthyretin"/>
    <property type="match status" value="1"/>
</dbReference>
<dbReference type="GO" id="GO:0016787">
    <property type="term" value="F:hydrolase activity"/>
    <property type="evidence" value="ECO:0007669"/>
    <property type="project" value="UniProtKB-KW"/>
</dbReference>
<feature type="region of interest" description="Disordered" evidence="1">
    <location>
        <begin position="1"/>
        <end position="20"/>
    </location>
</feature>
<dbReference type="GO" id="GO:0006144">
    <property type="term" value="P:purine nucleobase metabolic process"/>
    <property type="evidence" value="ECO:0007669"/>
    <property type="project" value="TreeGrafter"/>
</dbReference>
<feature type="compositionally biased region" description="Polar residues" evidence="1">
    <location>
        <begin position="1"/>
        <end position="16"/>
    </location>
</feature>